<reference evidence="1 2" key="1">
    <citation type="journal article" date="2018" name="Science">
        <title>The opium poppy genome and morphinan production.</title>
        <authorList>
            <person name="Guo L."/>
            <person name="Winzer T."/>
            <person name="Yang X."/>
            <person name="Li Y."/>
            <person name="Ning Z."/>
            <person name="He Z."/>
            <person name="Teodor R."/>
            <person name="Lu Y."/>
            <person name="Bowser T.A."/>
            <person name="Graham I.A."/>
            <person name="Ye K."/>
        </authorList>
    </citation>
    <scope>NUCLEOTIDE SEQUENCE [LARGE SCALE GENOMIC DNA]</scope>
    <source>
        <strain evidence="2">cv. HN1</strain>
        <tissue evidence="1">Leaves</tissue>
    </source>
</reference>
<dbReference type="Gramene" id="RZC48047">
    <property type="protein sequence ID" value="RZC48047"/>
    <property type="gene ID" value="C5167_041001"/>
</dbReference>
<proteinExistence type="predicted"/>
<evidence type="ECO:0000313" key="1">
    <source>
        <dbReference type="EMBL" id="RZC48047.1"/>
    </source>
</evidence>
<accession>A0A4Y7IGK9</accession>
<protein>
    <submittedName>
        <fullName evidence="1">Uncharacterized protein</fullName>
    </submittedName>
</protein>
<dbReference type="Proteomes" id="UP000316621">
    <property type="component" value="Chromosome 1"/>
</dbReference>
<organism evidence="1 2">
    <name type="scientific">Papaver somniferum</name>
    <name type="common">Opium poppy</name>
    <dbReference type="NCBI Taxonomy" id="3469"/>
    <lineage>
        <taxon>Eukaryota</taxon>
        <taxon>Viridiplantae</taxon>
        <taxon>Streptophyta</taxon>
        <taxon>Embryophyta</taxon>
        <taxon>Tracheophyta</taxon>
        <taxon>Spermatophyta</taxon>
        <taxon>Magnoliopsida</taxon>
        <taxon>Ranunculales</taxon>
        <taxon>Papaveraceae</taxon>
        <taxon>Papaveroideae</taxon>
        <taxon>Papaver</taxon>
    </lineage>
</organism>
<evidence type="ECO:0000313" key="2">
    <source>
        <dbReference type="Proteomes" id="UP000316621"/>
    </source>
</evidence>
<name>A0A4Y7IGK9_PAPSO</name>
<sequence length="55" mass="6561">FRLRFARFLVRRTRCVFRIPLVTARFILLSQLLRIINGGGERKYPTSSFVYNRKG</sequence>
<gene>
    <name evidence="1" type="ORF">C5167_041001</name>
</gene>
<dbReference type="AlphaFoldDB" id="A0A4Y7IGK9"/>
<dbReference type="EMBL" id="CM010715">
    <property type="protein sequence ID" value="RZC48047.1"/>
    <property type="molecule type" value="Genomic_DNA"/>
</dbReference>
<keyword evidence="2" id="KW-1185">Reference proteome</keyword>
<feature type="non-terminal residue" evidence="1">
    <location>
        <position position="1"/>
    </location>
</feature>